<dbReference type="Proteomes" id="UP000282125">
    <property type="component" value="Unassembled WGS sequence"/>
</dbReference>
<sequence length="454" mass="48898">MSTDPAGLAIHRFGFGARDGRLPGHAPADLLAGPDLMAAQIPLGLPPDAMGIALARRREERQANSLPDAEKKSIRRAIRRAARSETLQSLRVALARATEAEDYFRERLVRFWADHFTVGWKLRLEMPVIADFTETAIRPHLTGRFADLLKVAILHPMMLRYLDQNSSLGPGSAAGRAGGQGVNENLGRELLELHTLGVGADYSQSDVRQAALLLTGLTLSREGETVFQANRAEPGAERVLGRSYGSAGQAAVSDIEALLEDLAQHPATAAHIARKLAVHFLSDTPPEDLVTHLTGVFQDTGGDLLALSQALTRHPAAADPTLHKARQPFDFIAAALRALNIGAEQIFAWNTHRLTLAAVTPLSAMGQPWVTPGGPDGWEEGFDSWITPQGLATRIDWGLSIAPLLRRDLPDARSLARTALPGPDTEDLAALVARAETNAEGVALVLASPQFNRR</sequence>
<reference evidence="1 2" key="1">
    <citation type="submission" date="2018-11" db="EMBL/GenBank/DDBJ databases">
        <title>Gemmobacter sp. nov., YIM 102744-1 draft genome.</title>
        <authorList>
            <person name="Li G."/>
            <person name="Jiang Y."/>
        </authorList>
    </citation>
    <scope>NUCLEOTIDE SEQUENCE [LARGE SCALE GENOMIC DNA]</scope>
    <source>
        <strain evidence="1 2">YIM 102744-1</strain>
    </source>
</reference>
<dbReference type="InterPro" id="IPR014917">
    <property type="entry name" value="DUF1800"/>
</dbReference>
<gene>
    <name evidence="1" type="ORF">EG244_18780</name>
</gene>
<organism evidence="1 2">
    <name type="scientific">Falsigemmobacter faecalis</name>
    <dbReference type="NCBI Taxonomy" id="2488730"/>
    <lineage>
        <taxon>Bacteria</taxon>
        <taxon>Pseudomonadati</taxon>
        <taxon>Pseudomonadota</taxon>
        <taxon>Alphaproteobacteria</taxon>
        <taxon>Rhodobacterales</taxon>
        <taxon>Paracoccaceae</taxon>
        <taxon>Falsigemmobacter</taxon>
    </lineage>
</organism>
<dbReference type="EMBL" id="RRAZ01000047">
    <property type="protein sequence ID" value="RRH69240.1"/>
    <property type="molecule type" value="Genomic_DNA"/>
</dbReference>
<comment type="caution">
    <text evidence="1">The sequence shown here is derived from an EMBL/GenBank/DDBJ whole genome shotgun (WGS) entry which is preliminary data.</text>
</comment>
<evidence type="ECO:0000313" key="2">
    <source>
        <dbReference type="Proteomes" id="UP000282125"/>
    </source>
</evidence>
<dbReference type="AlphaFoldDB" id="A0A3P3D494"/>
<name>A0A3P3D494_9RHOB</name>
<accession>A0A3P3D494</accession>
<dbReference type="OrthoDB" id="9772295at2"/>
<dbReference type="RefSeq" id="WP_124966699.1">
    <property type="nucleotide sequence ID" value="NZ_RRAZ01000047.1"/>
</dbReference>
<evidence type="ECO:0000313" key="1">
    <source>
        <dbReference type="EMBL" id="RRH69240.1"/>
    </source>
</evidence>
<protein>
    <submittedName>
        <fullName evidence="1">DUF1800 domain-containing protein</fullName>
    </submittedName>
</protein>
<keyword evidence="2" id="KW-1185">Reference proteome</keyword>
<proteinExistence type="predicted"/>
<dbReference type="Pfam" id="PF08811">
    <property type="entry name" value="DUF1800"/>
    <property type="match status" value="1"/>
</dbReference>